<evidence type="ECO:0000256" key="4">
    <source>
        <dbReference type="ARBA" id="ARBA00022840"/>
    </source>
</evidence>
<dbReference type="GO" id="GO:0000725">
    <property type="term" value="P:recombinational repair"/>
    <property type="evidence" value="ECO:0007669"/>
    <property type="project" value="TreeGrafter"/>
</dbReference>
<dbReference type="PANTHER" id="PTHR11070">
    <property type="entry name" value="UVRD / RECB / PCRA DNA HELICASE FAMILY MEMBER"/>
    <property type="match status" value="1"/>
</dbReference>
<dbReference type="RefSeq" id="WP_198048921.1">
    <property type="nucleotide sequence ID" value="NZ_HG964446.1"/>
</dbReference>
<dbReference type="AlphaFoldDB" id="A0A024JX89"/>
<evidence type="ECO:0000256" key="1">
    <source>
        <dbReference type="ARBA" id="ARBA00022741"/>
    </source>
</evidence>
<evidence type="ECO:0000259" key="6">
    <source>
        <dbReference type="PROSITE" id="PS51198"/>
    </source>
</evidence>
<dbReference type="NCBIfam" id="NF041258">
    <property type="entry name" value="motor_HelR_2"/>
    <property type="match status" value="1"/>
</dbReference>
<dbReference type="GO" id="GO:0043138">
    <property type="term" value="F:3'-5' DNA helicase activity"/>
    <property type="evidence" value="ECO:0007669"/>
    <property type="project" value="TreeGrafter"/>
</dbReference>
<sequence>MSNPEYDGELRSEQSYVTGLYARLDAERARAKDNLRAALLGDGEDLADRDAEVRAVAREVKRLDVADHGLCFGRLDALSGERSYIGRIGLFDADNDYRPLLLDWRAPAARAFYVATSASPEHMHRRRQFHTSGRRVVDFTDEVFGRPGADAQGDAALLAAVNAPRGEGMRDIVATIQAQQDEIIRLDHPGVLVIEGGPGTGKTVVALHRVAYLLYTQRERIERHGVLVVGPNPAFLRHVDRVLPSLGESSVVFMTPGDLVPGMQITAEDTPECAAFKGSLKILDVLAAAIADRQRLPERPLEIELADVTMRIDAEIAGWARDEARGSGQPHNQARAVFVDILTWALTERAIARIGRGWLTREDRTAWEQLRSDLLAELADNEQFTAALDRLWPILTPQELLSSLYLSPERLHAVGAPQSLLRVEGDPWTVSDVPLLDELVDLLGRDKAAEAAAASAQRERNYEAEYAAGVLDLMVAREDLMDDEDHLIARDVIHAEALAERFIERDTRELAERAAADRDWTYRHIVVDEAQELSEMDWRVLMRRCPGRSFTVVGDLAQRRSAAGATSWQAMLQPYVPGRWEYRALTVNYRTPAEIMTVAAALLEEFAPGVQPPESVRACGVRPWSRKVSDDELAGAIEEFVHDEAGREGTSIVIGPPGVPGTVPASQTKGLEFDAVLVVDPQRILADGPRGAAELYVALTRATQRLGVLHREPLPQTLSGLAEYQTTAAVSTGRQNGGGCATVSGGG</sequence>
<dbReference type="SUPFAM" id="SSF52540">
    <property type="entry name" value="P-loop containing nucleoside triphosphate hydrolases"/>
    <property type="match status" value="1"/>
</dbReference>
<evidence type="ECO:0000256" key="3">
    <source>
        <dbReference type="ARBA" id="ARBA00022806"/>
    </source>
</evidence>
<dbReference type="GO" id="GO:0016787">
    <property type="term" value="F:hydrolase activity"/>
    <property type="evidence" value="ECO:0007669"/>
    <property type="project" value="UniProtKB-UniRule"/>
</dbReference>
<dbReference type="GO" id="GO:0005829">
    <property type="term" value="C:cytosol"/>
    <property type="evidence" value="ECO:0007669"/>
    <property type="project" value="TreeGrafter"/>
</dbReference>
<dbReference type="EMBL" id="HG964446">
    <property type="protein sequence ID" value="CDO88184.1"/>
    <property type="molecule type" value="Genomic_DNA"/>
</dbReference>
<evidence type="ECO:0000256" key="5">
    <source>
        <dbReference type="PROSITE-ProRule" id="PRU00560"/>
    </source>
</evidence>
<reference evidence="7" key="1">
    <citation type="journal article" date="2014" name="Genome Announc.">
        <title>Draft Genome Sequence of Mycobacterium triplex DSM 44626.</title>
        <authorList>
            <person name="Sassi M."/>
            <person name="Croce O."/>
            <person name="Robert C."/>
            <person name="Raoult D."/>
            <person name="Drancourt M."/>
        </authorList>
    </citation>
    <scope>NUCLEOTIDE SEQUENCE [LARGE SCALE GENOMIC DNA]</scope>
    <source>
        <strain evidence="7">DSM 44626</strain>
    </source>
</reference>
<dbReference type="Proteomes" id="UP000028880">
    <property type="component" value="Unassembled WGS sequence"/>
</dbReference>
<evidence type="ECO:0000313" key="7">
    <source>
        <dbReference type="EMBL" id="CDO88184.1"/>
    </source>
</evidence>
<dbReference type="InterPro" id="IPR000212">
    <property type="entry name" value="DNA_helicase_UvrD/REP"/>
</dbReference>
<dbReference type="STRING" id="47839.BN973_02548"/>
<dbReference type="NCBIfam" id="NF041465">
    <property type="entry name" value="HelD_MYCSM"/>
    <property type="match status" value="1"/>
</dbReference>
<keyword evidence="1 5" id="KW-0547">Nucleotide-binding</keyword>
<proteinExistence type="predicted"/>
<keyword evidence="2 5" id="KW-0378">Hydrolase</keyword>
<protein>
    <submittedName>
        <fullName evidence="7">Superfamily protein I DNA or RNA helicase</fullName>
    </submittedName>
</protein>
<dbReference type="Gene3D" id="3.40.50.300">
    <property type="entry name" value="P-loop containing nucleotide triphosphate hydrolases"/>
    <property type="match status" value="3"/>
</dbReference>
<evidence type="ECO:0000256" key="2">
    <source>
        <dbReference type="ARBA" id="ARBA00022801"/>
    </source>
</evidence>
<gene>
    <name evidence="7" type="ORF">BN973_02548</name>
</gene>
<dbReference type="eggNOG" id="COG3973">
    <property type="taxonomic scope" value="Bacteria"/>
</dbReference>
<keyword evidence="4 5" id="KW-0067">ATP-binding</keyword>
<dbReference type="HOGENOM" id="CLU_010312_3_1_11"/>
<organism evidence="7">
    <name type="scientific">Mycobacterium triplex</name>
    <dbReference type="NCBI Taxonomy" id="47839"/>
    <lineage>
        <taxon>Bacteria</taxon>
        <taxon>Bacillati</taxon>
        <taxon>Actinomycetota</taxon>
        <taxon>Actinomycetes</taxon>
        <taxon>Mycobacteriales</taxon>
        <taxon>Mycobacteriaceae</taxon>
        <taxon>Mycobacterium</taxon>
        <taxon>Mycobacterium simiae complex</taxon>
    </lineage>
</organism>
<dbReference type="PROSITE" id="PS51198">
    <property type="entry name" value="UVRD_HELICASE_ATP_BIND"/>
    <property type="match status" value="1"/>
</dbReference>
<reference evidence="7" key="2">
    <citation type="submission" date="2014-04" db="EMBL/GenBank/DDBJ databases">
        <authorList>
            <person name="Xu Y.W."/>
            <person name="Yang Q."/>
        </authorList>
    </citation>
    <scope>NUCLEOTIDE SEQUENCE</scope>
    <source>
        <strain evidence="7">DSM 44626</strain>
    </source>
</reference>
<dbReference type="GO" id="GO:0005524">
    <property type="term" value="F:ATP binding"/>
    <property type="evidence" value="ECO:0007669"/>
    <property type="project" value="UniProtKB-UniRule"/>
</dbReference>
<name>A0A024JX89_9MYCO</name>
<keyword evidence="3 5" id="KW-0347">Helicase</keyword>
<feature type="binding site" evidence="5">
    <location>
        <begin position="196"/>
        <end position="203"/>
    </location>
    <ligand>
        <name>ATP</name>
        <dbReference type="ChEBI" id="CHEBI:30616"/>
    </ligand>
</feature>
<dbReference type="PANTHER" id="PTHR11070:SF45">
    <property type="entry name" value="DNA 3'-5' HELICASE"/>
    <property type="match status" value="1"/>
</dbReference>
<accession>A0A024JX89</accession>
<dbReference type="InterPro" id="IPR048227">
    <property type="entry name" value="HelD-like_actinomycetes"/>
</dbReference>
<dbReference type="GO" id="GO:0003677">
    <property type="term" value="F:DNA binding"/>
    <property type="evidence" value="ECO:0007669"/>
    <property type="project" value="InterPro"/>
</dbReference>
<feature type="domain" description="UvrD-like helicase ATP-binding" evidence="6">
    <location>
        <begin position="175"/>
        <end position="592"/>
    </location>
</feature>
<dbReference type="InterPro" id="IPR014016">
    <property type="entry name" value="UvrD-like_ATP-bd"/>
</dbReference>
<dbReference type="InterPro" id="IPR027417">
    <property type="entry name" value="P-loop_NTPase"/>
</dbReference>